<name>A0A2T3J5E3_9GAMM</name>
<feature type="domain" description="SPOR" evidence="1">
    <location>
        <begin position="82"/>
        <end position="160"/>
    </location>
</feature>
<evidence type="ECO:0000259" key="1">
    <source>
        <dbReference type="PROSITE" id="PS51724"/>
    </source>
</evidence>
<dbReference type="OrthoDB" id="6189369at2"/>
<sequence>MKKLAMLAVVTAVSGCASDSGNTEIITSSKEEIYLQEQVASETLTKLEEDTIPNNDRADQATATDVIKKAAEEDKATGTEQQLSKSGYSIQVLALSHNKGFVSYMNKLPSDQPVWTNKKQLNGVPWYTLLYGNFDTKEQARKALEALPRNVKAYGPFIRDLDEVKASPTPKLTRLN</sequence>
<dbReference type="Proteomes" id="UP000241222">
    <property type="component" value="Unassembled WGS sequence"/>
</dbReference>
<comment type="caution">
    <text evidence="2">The sequence shown here is derived from an EMBL/GenBank/DDBJ whole genome shotgun (WGS) entry which is preliminary data.</text>
</comment>
<evidence type="ECO:0000313" key="2">
    <source>
        <dbReference type="EMBL" id="PSU36500.1"/>
    </source>
</evidence>
<dbReference type="PROSITE" id="PS51257">
    <property type="entry name" value="PROKAR_LIPOPROTEIN"/>
    <property type="match status" value="1"/>
</dbReference>
<dbReference type="EMBL" id="PYMH01000001">
    <property type="protein sequence ID" value="PSU36500.1"/>
    <property type="molecule type" value="Genomic_DNA"/>
</dbReference>
<dbReference type="AlphaFoldDB" id="A0A2T3J5E3"/>
<accession>A0A2T3J5E3</accession>
<dbReference type="InterPro" id="IPR036680">
    <property type="entry name" value="SPOR-like_sf"/>
</dbReference>
<protein>
    <submittedName>
        <fullName evidence="2">DamX-related protein</fullName>
    </submittedName>
</protein>
<dbReference type="RefSeq" id="WP_107347857.1">
    <property type="nucleotide sequence ID" value="NZ_PYMH01000001.1"/>
</dbReference>
<proteinExistence type="predicted"/>
<dbReference type="GO" id="GO:0042834">
    <property type="term" value="F:peptidoglycan binding"/>
    <property type="evidence" value="ECO:0007669"/>
    <property type="project" value="InterPro"/>
</dbReference>
<dbReference type="Pfam" id="PF05036">
    <property type="entry name" value="SPOR"/>
    <property type="match status" value="1"/>
</dbReference>
<reference evidence="2 3" key="1">
    <citation type="submission" date="2018-03" db="EMBL/GenBank/DDBJ databases">
        <title>Whole genome sequencing of Histamine producing bacteria.</title>
        <authorList>
            <person name="Butler K."/>
        </authorList>
    </citation>
    <scope>NUCLEOTIDE SEQUENCE [LARGE SCALE GENOMIC DNA]</scope>
    <source>
        <strain evidence="2 3">JCM 13586</strain>
    </source>
</reference>
<evidence type="ECO:0000313" key="3">
    <source>
        <dbReference type="Proteomes" id="UP000241222"/>
    </source>
</evidence>
<dbReference type="InterPro" id="IPR007730">
    <property type="entry name" value="SPOR-like_dom"/>
</dbReference>
<keyword evidence="3" id="KW-1185">Reference proteome</keyword>
<dbReference type="PROSITE" id="PS51724">
    <property type="entry name" value="SPOR"/>
    <property type="match status" value="1"/>
</dbReference>
<gene>
    <name evidence="2" type="ORF">C9I99_03840</name>
</gene>
<dbReference type="Gene3D" id="3.30.70.1070">
    <property type="entry name" value="Sporulation related repeat"/>
    <property type="match status" value="1"/>
</dbReference>
<organism evidence="2 3">
    <name type="scientific">Photobacterium lutimaris</name>
    <dbReference type="NCBI Taxonomy" id="388278"/>
    <lineage>
        <taxon>Bacteria</taxon>
        <taxon>Pseudomonadati</taxon>
        <taxon>Pseudomonadota</taxon>
        <taxon>Gammaproteobacteria</taxon>
        <taxon>Vibrionales</taxon>
        <taxon>Vibrionaceae</taxon>
        <taxon>Photobacterium</taxon>
    </lineage>
</organism>